<organism evidence="1">
    <name type="scientific">Cucumis melo</name>
    <name type="common">Muskmelon</name>
    <dbReference type="NCBI Taxonomy" id="3656"/>
    <lineage>
        <taxon>Eukaryota</taxon>
        <taxon>Viridiplantae</taxon>
        <taxon>Streptophyta</taxon>
        <taxon>Embryophyta</taxon>
        <taxon>Tracheophyta</taxon>
        <taxon>Spermatophyta</taxon>
        <taxon>Magnoliopsida</taxon>
        <taxon>eudicotyledons</taxon>
        <taxon>Gunneridae</taxon>
        <taxon>Pentapetalae</taxon>
        <taxon>rosids</taxon>
        <taxon>fabids</taxon>
        <taxon>Cucurbitales</taxon>
        <taxon>Cucurbitaceae</taxon>
        <taxon>Benincaseae</taxon>
        <taxon>Cucumis</taxon>
    </lineage>
</organism>
<reference evidence="1" key="1">
    <citation type="submission" date="2023-03" db="UniProtKB">
        <authorList>
            <consortium name="EnsemblPlants"/>
        </authorList>
    </citation>
    <scope>IDENTIFICATION</scope>
</reference>
<proteinExistence type="predicted"/>
<protein>
    <submittedName>
        <fullName evidence="1">Uncharacterized protein</fullName>
    </submittedName>
</protein>
<evidence type="ECO:0000313" key="1">
    <source>
        <dbReference type="EnsemblPlants" id="MELO3C007249.2.1"/>
    </source>
</evidence>
<name>A0A9I9CRD6_CUCME</name>
<dbReference type="AlphaFoldDB" id="A0A9I9CRD6"/>
<sequence>MASPNSEQGLNLPQYGARKWKDTWWNKIKETRKMKSEIFAMKGLIEKQMLFTSTVQSL</sequence>
<dbReference type="Gramene" id="MELO3C007249.2.1">
    <property type="protein sequence ID" value="MELO3C007249.2.1"/>
    <property type="gene ID" value="MELO3C007249.2"/>
</dbReference>
<accession>A0A9I9CRD6</accession>
<dbReference type="EnsemblPlants" id="MELO3C007249.2.1">
    <property type="protein sequence ID" value="MELO3C007249.2.1"/>
    <property type="gene ID" value="MELO3C007249.2"/>
</dbReference>